<dbReference type="EMBL" id="JBEGDD010000008">
    <property type="protein sequence ID" value="MEQ7155770.1"/>
    <property type="molecule type" value="Genomic_DNA"/>
</dbReference>
<keyword evidence="1" id="KW-1133">Transmembrane helix</keyword>
<gene>
    <name evidence="2" type="ORF">ABN401_11170</name>
</gene>
<keyword evidence="1" id="KW-0472">Membrane</keyword>
<comment type="caution">
    <text evidence="2">The sequence shown here is derived from an EMBL/GenBank/DDBJ whole genome shotgun (WGS) entry which is preliminary data.</text>
</comment>
<dbReference type="Proteomes" id="UP001445732">
    <property type="component" value="Unassembled WGS sequence"/>
</dbReference>
<keyword evidence="1" id="KW-0812">Transmembrane</keyword>
<feature type="transmembrane region" description="Helical" evidence="1">
    <location>
        <begin position="7"/>
        <end position="27"/>
    </location>
</feature>
<sequence length="107" mass="12080">MQRLIKSAIHVATALCAYLLAFQLVVWPDSTWWLSNGSVMTLGIAALYATLATAFELLLKSERSSWRYVSIHDAFDLFRTTVLTAVTFLVVSFLLFRAQETRSPPRP</sequence>
<feature type="transmembrane region" description="Helical" evidence="1">
    <location>
        <begin position="80"/>
        <end position="98"/>
    </location>
</feature>
<organism evidence="2 3">
    <name type="scientific">Brevundimonas aurifodinae</name>
    <dbReference type="NCBI Taxonomy" id="1508312"/>
    <lineage>
        <taxon>Bacteria</taxon>
        <taxon>Pseudomonadati</taxon>
        <taxon>Pseudomonadota</taxon>
        <taxon>Alphaproteobacteria</taxon>
        <taxon>Caulobacterales</taxon>
        <taxon>Caulobacteraceae</taxon>
        <taxon>Brevundimonas</taxon>
    </lineage>
</organism>
<name>A0ABV1NQ67_9CAUL</name>
<protein>
    <submittedName>
        <fullName evidence="2">Uncharacterized protein</fullName>
    </submittedName>
</protein>
<dbReference type="RefSeq" id="WP_349684921.1">
    <property type="nucleotide sequence ID" value="NZ_JBEGDD010000008.1"/>
</dbReference>
<evidence type="ECO:0000313" key="3">
    <source>
        <dbReference type="Proteomes" id="UP001445732"/>
    </source>
</evidence>
<accession>A0ABV1NQ67</accession>
<evidence type="ECO:0000313" key="2">
    <source>
        <dbReference type="EMBL" id="MEQ7155770.1"/>
    </source>
</evidence>
<keyword evidence="3" id="KW-1185">Reference proteome</keyword>
<proteinExistence type="predicted"/>
<evidence type="ECO:0000256" key="1">
    <source>
        <dbReference type="SAM" id="Phobius"/>
    </source>
</evidence>
<feature type="transmembrane region" description="Helical" evidence="1">
    <location>
        <begin position="39"/>
        <end position="59"/>
    </location>
</feature>
<reference evidence="2 3" key="1">
    <citation type="submission" date="2024-06" db="EMBL/GenBank/DDBJ databases">
        <title>Brevundimonas sp. C11.</title>
        <authorList>
            <person name="Maltman C."/>
        </authorList>
    </citation>
    <scope>NUCLEOTIDE SEQUENCE [LARGE SCALE GENOMIC DNA]</scope>
    <source>
        <strain evidence="2 3">C11</strain>
    </source>
</reference>